<dbReference type="Gene3D" id="3.80.10.10">
    <property type="entry name" value="Ribonuclease Inhibitor"/>
    <property type="match status" value="2"/>
</dbReference>
<evidence type="ECO:0000256" key="2">
    <source>
        <dbReference type="ARBA" id="ARBA00022737"/>
    </source>
</evidence>
<keyword evidence="5" id="KW-1185">Reference proteome</keyword>
<evidence type="ECO:0000313" key="4">
    <source>
        <dbReference type="EMBL" id="KAF4075527.1"/>
    </source>
</evidence>
<comment type="caution">
    <text evidence="4">The sequence shown here is derived from an EMBL/GenBank/DDBJ whole genome shotgun (WGS) entry which is preliminary data.</text>
</comment>
<dbReference type="SUPFAM" id="SSF49899">
    <property type="entry name" value="Concanavalin A-like lectins/glucanases"/>
    <property type="match status" value="1"/>
</dbReference>
<dbReference type="Pfam" id="PF17776">
    <property type="entry name" value="NLRC4_HD2"/>
    <property type="match status" value="1"/>
</dbReference>
<dbReference type="Pfam" id="PF13516">
    <property type="entry name" value="LRR_6"/>
    <property type="match status" value="3"/>
</dbReference>
<protein>
    <recommendedName>
        <fullName evidence="3">B30.2/SPRY domain-containing protein</fullName>
    </recommendedName>
</protein>
<evidence type="ECO:0000256" key="1">
    <source>
        <dbReference type="ARBA" id="ARBA00022614"/>
    </source>
</evidence>
<sequence>MFSVKKYSFVHLSFQEYFAAFFVFYKFAVEGINAMQSNHDEDFYDEDFYDLGYDDEDNNYNNVSAFPLTNLHDLQKYAIQKTMVTRSGHLDLFLRFLLGLSMESNLQLLKSFCLKVENLQKNIHHTMLYIKGMLRENDDRKTPSSERCINLFHCLLELDDHSMVEEIRRFLTIEKQSEGKLTAAQCSTLAYIILMSKEVLEELDLNKYNTSAEGRRRLVPAVRKCRRALMADCSLTTQCCKTVASALQDPDASLRELDLSRNLLTTDLESLLPGLNSPYCRLENLNVSHIILEKSGASILRAVLMGPHPQPHTLKLCACYIKDDCAEILLSAFQSSECQLKELDISYNCLSKKGVALVLQGLQSPSCYLEILRMSSSEISVESCTYLASALKHSFLRELILDSCSVGDVGVKRLCSGLISPHCQLQTLELRQCNLSWKACVYLTVILGTYSVVKTLNLRDNDLQDSGVQLLATGLKNPNCVLQKLGLSGCFISEKGCCSLASALSSNPSSLLRDLDVSYNHPGAVGRKVLSDLLQDPCYKLQTLRLDHDGQSRLTTGLWKYYQELKIFLIVSTNIICSQDRKGVLRCPKAEPRKNLPDMTSKQIQWDVKEKWSDVAYCWEMLRDGRFYWEVQWSGFVSIGLNEDGFSVKALRFICHSLQYAATHEENKRVKTLYVVGAPDPSPGPKRFGVYLDYPEGTLSFYSISHGMKHLYTFHTTFNEMVKPTFKLARPLIDELSSIIIATSPDSVQHTEAQLFLELEKHPELSLPHRVNII</sequence>
<reference evidence="4 5" key="1">
    <citation type="submission" date="2020-02" db="EMBL/GenBank/DDBJ databases">
        <title>A chromosome-scale genome assembly of the black bullhead catfish (Ameiurus melas).</title>
        <authorList>
            <person name="Wen M."/>
            <person name="Zham M."/>
            <person name="Cabau C."/>
            <person name="Klopp C."/>
            <person name="Donnadieu C."/>
            <person name="Roques C."/>
            <person name="Bouchez O."/>
            <person name="Lampietro C."/>
            <person name="Jouanno E."/>
            <person name="Herpin A."/>
            <person name="Louis A."/>
            <person name="Berthelot C."/>
            <person name="Parey E."/>
            <person name="Roest-Crollius H."/>
            <person name="Braasch I."/>
            <person name="Postlethwait J."/>
            <person name="Robinson-Rechavi M."/>
            <person name="Echchiki A."/>
            <person name="Begum T."/>
            <person name="Montfort J."/>
            <person name="Schartl M."/>
            <person name="Bobe J."/>
            <person name="Guiguen Y."/>
        </authorList>
    </citation>
    <scope>NUCLEOTIDE SEQUENCE [LARGE SCALE GENOMIC DNA]</scope>
    <source>
        <strain evidence="4">M_S1</strain>
        <tissue evidence="4">Blood</tissue>
    </source>
</reference>
<feature type="domain" description="B30.2/SPRY" evidence="3">
    <location>
        <begin position="563"/>
        <end position="746"/>
    </location>
</feature>
<dbReference type="InterPro" id="IPR003877">
    <property type="entry name" value="SPRY_dom"/>
</dbReference>
<dbReference type="InterPro" id="IPR043136">
    <property type="entry name" value="B30.2/SPRY_sf"/>
</dbReference>
<keyword evidence="1" id="KW-0433">Leucine-rich repeat</keyword>
<keyword evidence="2" id="KW-0677">Repeat</keyword>
<dbReference type="PANTHER" id="PTHR24106">
    <property type="entry name" value="NACHT, LRR AND CARD DOMAINS-CONTAINING"/>
    <property type="match status" value="1"/>
</dbReference>
<dbReference type="SUPFAM" id="SSF52047">
    <property type="entry name" value="RNI-like"/>
    <property type="match status" value="1"/>
</dbReference>
<dbReference type="InterPro" id="IPR032675">
    <property type="entry name" value="LRR_dom_sf"/>
</dbReference>
<evidence type="ECO:0000313" key="5">
    <source>
        <dbReference type="Proteomes" id="UP000593565"/>
    </source>
</evidence>
<gene>
    <name evidence="4" type="ORF">AMELA_G00235460</name>
</gene>
<dbReference type="InterPro" id="IPR013320">
    <property type="entry name" value="ConA-like_dom_sf"/>
</dbReference>
<dbReference type="Pfam" id="PF00622">
    <property type="entry name" value="SPRY"/>
    <property type="match status" value="1"/>
</dbReference>
<dbReference type="Proteomes" id="UP000593565">
    <property type="component" value="Unassembled WGS sequence"/>
</dbReference>
<dbReference type="PROSITE" id="PS50188">
    <property type="entry name" value="B302_SPRY"/>
    <property type="match status" value="1"/>
</dbReference>
<dbReference type="EMBL" id="JAAGNN010000021">
    <property type="protein sequence ID" value="KAF4075527.1"/>
    <property type="molecule type" value="Genomic_DNA"/>
</dbReference>
<dbReference type="InterPro" id="IPR001611">
    <property type="entry name" value="Leu-rich_rpt"/>
</dbReference>
<dbReference type="SMART" id="SM00368">
    <property type="entry name" value="LRR_RI"/>
    <property type="match status" value="8"/>
</dbReference>
<dbReference type="AlphaFoldDB" id="A0A7J6A0Q1"/>
<dbReference type="InterPro" id="IPR041267">
    <property type="entry name" value="NLRP_HD2"/>
</dbReference>
<evidence type="ECO:0000259" key="3">
    <source>
        <dbReference type="PROSITE" id="PS50188"/>
    </source>
</evidence>
<name>A0A7J6A0Q1_AMEME</name>
<dbReference type="Gene3D" id="2.60.120.920">
    <property type="match status" value="1"/>
</dbReference>
<proteinExistence type="predicted"/>
<dbReference type="InterPro" id="IPR051261">
    <property type="entry name" value="NLR"/>
</dbReference>
<dbReference type="InterPro" id="IPR001870">
    <property type="entry name" value="B30.2/SPRY"/>
</dbReference>
<accession>A0A7J6A0Q1</accession>
<organism evidence="4 5">
    <name type="scientific">Ameiurus melas</name>
    <name type="common">Black bullhead</name>
    <name type="synonym">Silurus melas</name>
    <dbReference type="NCBI Taxonomy" id="219545"/>
    <lineage>
        <taxon>Eukaryota</taxon>
        <taxon>Metazoa</taxon>
        <taxon>Chordata</taxon>
        <taxon>Craniata</taxon>
        <taxon>Vertebrata</taxon>
        <taxon>Euteleostomi</taxon>
        <taxon>Actinopterygii</taxon>
        <taxon>Neopterygii</taxon>
        <taxon>Teleostei</taxon>
        <taxon>Ostariophysi</taxon>
        <taxon>Siluriformes</taxon>
        <taxon>Ictaluridae</taxon>
        <taxon>Ameiurus</taxon>
    </lineage>
</organism>